<dbReference type="Pfam" id="PF01546">
    <property type="entry name" value="Peptidase_M20"/>
    <property type="match status" value="1"/>
</dbReference>
<gene>
    <name evidence="2" type="ORF">ACFQDH_06085</name>
</gene>
<reference evidence="3" key="1">
    <citation type="journal article" date="2019" name="Int. J. Syst. Evol. Microbiol.">
        <title>The Global Catalogue of Microorganisms (GCM) 10K type strain sequencing project: providing services to taxonomists for standard genome sequencing and annotation.</title>
        <authorList>
            <consortium name="The Broad Institute Genomics Platform"/>
            <consortium name="The Broad Institute Genome Sequencing Center for Infectious Disease"/>
            <person name="Wu L."/>
            <person name="Ma J."/>
        </authorList>
    </citation>
    <scope>NUCLEOTIDE SEQUENCE [LARGE SCALE GENOMIC DNA]</scope>
    <source>
        <strain evidence="3">CCUG 58127</strain>
    </source>
</reference>
<dbReference type="NCBIfam" id="TIGR01891">
    <property type="entry name" value="amidohydrolases"/>
    <property type="match status" value="1"/>
</dbReference>
<dbReference type="Gene3D" id="3.30.70.360">
    <property type="match status" value="1"/>
</dbReference>
<dbReference type="Gene3D" id="3.40.630.10">
    <property type="entry name" value="Zn peptidases"/>
    <property type="match status" value="1"/>
</dbReference>
<proteinExistence type="predicted"/>
<dbReference type="InterPro" id="IPR011650">
    <property type="entry name" value="Peptidase_M20_dimer"/>
</dbReference>
<dbReference type="PANTHER" id="PTHR11014">
    <property type="entry name" value="PEPTIDASE M20 FAMILY MEMBER"/>
    <property type="match status" value="1"/>
</dbReference>
<dbReference type="EMBL" id="JBHSWH010000001">
    <property type="protein sequence ID" value="MFC6704845.1"/>
    <property type="molecule type" value="Genomic_DNA"/>
</dbReference>
<dbReference type="PANTHER" id="PTHR11014:SF63">
    <property type="entry name" value="METALLOPEPTIDASE, PUTATIVE (AFU_ORTHOLOGUE AFUA_6G09600)-RELATED"/>
    <property type="match status" value="1"/>
</dbReference>
<sequence>MSFDIPGDLVRRLRAALAEELSGAIALRHTIHADPHLSGEEGPTAELVAAAIGTGDGATVADTGRLIHVGDDPCVVLRAELDALPIVEQTGADWAADGGVMHACGHDVHLAALTAVARAVHRVRGEDSALAVLLQPREERAPSGARDVVEERVLSRIQPRAIVAAHVQPRVQAGVIAVTPGVVNASADEFEVTVSGSGGHVGYPHTVQSPITALCQTVLNLQSLTPAGVDPMHGAVCMVGCVQSGTTNNVIPEQASAYGSLRLMRLEDREPTVERMRRIVEHTAAAHGCVGELNVVLGEPVLVNDPGLATATTGWLKELGHPTTDDFRSFGADDFSFYGHHVPALMMFVGTGGDHGLHDARYLPGDDTVGTVADALLAGYLAATSAD</sequence>
<name>A0ABW2ADC7_9MICO</name>
<dbReference type="InterPro" id="IPR002933">
    <property type="entry name" value="Peptidase_M20"/>
</dbReference>
<dbReference type="InterPro" id="IPR017439">
    <property type="entry name" value="Amidohydrolase"/>
</dbReference>
<accession>A0ABW2ADC7</accession>
<dbReference type="Pfam" id="PF07687">
    <property type="entry name" value="M20_dimer"/>
    <property type="match status" value="1"/>
</dbReference>
<dbReference type="Proteomes" id="UP001596298">
    <property type="component" value="Unassembled WGS sequence"/>
</dbReference>
<evidence type="ECO:0000313" key="3">
    <source>
        <dbReference type="Proteomes" id="UP001596298"/>
    </source>
</evidence>
<dbReference type="SUPFAM" id="SSF55031">
    <property type="entry name" value="Bacterial exopeptidase dimerisation domain"/>
    <property type="match status" value="1"/>
</dbReference>
<protein>
    <submittedName>
        <fullName evidence="2">M20 family metallopeptidase</fullName>
    </submittedName>
</protein>
<keyword evidence="3" id="KW-1185">Reference proteome</keyword>
<dbReference type="InterPro" id="IPR036264">
    <property type="entry name" value="Bact_exopeptidase_dim_dom"/>
</dbReference>
<comment type="caution">
    <text evidence="2">The sequence shown here is derived from an EMBL/GenBank/DDBJ whole genome shotgun (WGS) entry which is preliminary data.</text>
</comment>
<feature type="domain" description="Peptidase M20 dimerisation" evidence="1">
    <location>
        <begin position="189"/>
        <end position="285"/>
    </location>
</feature>
<evidence type="ECO:0000259" key="1">
    <source>
        <dbReference type="Pfam" id="PF07687"/>
    </source>
</evidence>
<organism evidence="2 3">
    <name type="scientific">Flexivirga alba</name>
    <dbReference type="NCBI Taxonomy" id="702742"/>
    <lineage>
        <taxon>Bacteria</taxon>
        <taxon>Bacillati</taxon>
        <taxon>Actinomycetota</taxon>
        <taxon>Actinomycetes</taxon>
        <taxon>Micrococcales</taxon>
        <taxon>Dermacoccaceae</taxon>
        <taxon>Flexivirga</taxon>
    </lineage>
</organism>
<dbReference type="RefSeq" id="WP_382399447.1">
    <property type="nucleotide sequence ID" value="NZ_JBHSWH010000001.1"/>
</dbReference>
<evidence type="ECO:0000313" key="2">
    <source>
        <dbReference type="EMBL" id="MFC6704845.1"/>
    </source>
</evidence>
<dbReference type="SUPFAM" id="SSF53187">
    <property type="entry name" value="Zn-dependent exopeptidases"/>
    <property type="match status" value="1"/>
</dbReference>